<dbReference type="AlphaFoldDB" id="A0A0F9I5F6"/>
<sequence>MPFKSGGRRVDNKSEMKQDAASMKGALAVSQGVVVGLGTNTAVQFYCFLCGKLIQVGKGSGFVVNKANGHLYLGPCTDCLKHHRVSARAIAEMVGHVESEPPESPSSRASGGSGTGPC</sequence>
<name>A0A0F9I5F6_9ZZZZ</name>
<feature type="region of interest" description="Disordered" evidence="1">
    <location>
        <begin position="96"/>
        <end position="118"/>
    </location>
</feature>
<gene>
    <name evidence="2" type="ORF">LCGC14_1621240</name>
</gene>
<evidence type="ECO:0000313" key="2">
    <source>
        <dbReference type="EMBL" id="KKM22841.1"/>
    </source>
</evidence>
<protein>
    <submittedName>
        <fullName evidence="2">Uncharacterized protein</fullName>
    </submittedName>
</protein>
<organism evidence="2">
    <name type="scientific">marine sediment metagenome</name>
    <dbReference type="NCBI Taxonomy" id="412755"/>
    <lineage>
        <taxon>unclassified sequences</taxon>
        <taxon>metagenomes</taxon>
        <taxon>ecological metagenomes</taxon>
    </lineage>
</organism>
<evidence type="ECO:0000256" key="1">
    <source>
        <dbReference type="SAM" id="MobiDB-lite"/>
    </source>
</evidence>
<dbReference type="EMBL" id="LAZR01013250">
    <property type="protein sequence ID" value="KKM22841.1"/>
    <property type="molecule type" value="Genomic_DNA"/>
</dbReference>
<proteinExistence type="predicted"/>
<accession>A0A0F9I5F6</accession>
<comment type="caution">
    <text evidence="2">The sequence shown here is derived from an EMBL/GenBank/DDBJ whole genome shotgun (WGS) entry which is preliminary data.</text>
</comment>
<reference evidence="2" key="1">
    <citation type="journal article" date="2015" name="Nature">
        <title>Complex archaea that bridge the gap between prokaryotes and eukaryotes.</title>
        <authorList>
            <person name="Spang A."/>
            <person name="Saw J.H."/>
            <person name="Jorgensen S.L."/>
            <person name="Zaremba-Niedzwiedzka K."/>
            <person name="Martijn J."/>
            <person name="Lind A.E."/>
            <person name="van Eijk R."/>
            <person name="Schleper C."/>
            <person name="Guy L."/>
            <person name="Ettema T.J."/>
        </authorList>
    </citation>
    <scope>NUCLEOTIDE SEQUENCE</scope>
</reference>